<evidence type="ECO:0000256" key="1">
    <source>
        <dbReference type="SAM" id="MobiDB-lite"/>
    </source>
</evidence>
<sequence length="71" mass="8072">MLGFVTSIQPTRSPLLLKIAPPHHQKNDRPSSSSKSDHLSSFPKKRSPLLITKSDRYFLLHLPKVIALQDR</sequence>
<protein>
    <submittedName>
        <fullName evidence="2">Uncharacterized protein</fullName>
    </submittedName>
</protein>
<dbReference type="Proteomes" id="UP000030321">
    <property type="component" value="Unassembled WGS sequence"/>
</dbReference>
<dbReference type="AlphaFoldDB" id="A0A0A1W2P0"/>
<dbReference type="EMBL" id="BBPA01000075">
    <property type="protein sequence ID" value="GAL95796.1"/>
    <property type="molecule type" value="Genomic_DNA"/>
</dbReference>
<comment type="caution">
    <text evidence="2">The sequence shown here is derived from an EMBL/GenBank/DDBJ whole genome shotgun (WGS) entry which is preliminary data.</text>
</comment>
<proteinExistence type="predicted"/>
<evidence type="ECO:0000313" key="3">
    <source>
        <dbReference type="Proteomes" id="UP000030321"/>
    </source>
</evidence>
<feature type="region of interest" description="Disordered" evidence="1">
    <location>
        <begin position="15"/>
        <end position="45"/>
    </location>
</feature>
<name>A0A0A1W2P0_MICAE</name>
<evidence type="ECO:0000313" key="2">
    <source>
        <dbReference type="EMBL" id="GAL95796.1"/>
    </source>
</evidence>
<gene>
    <name evidence="2" type="ORF">N44_04652</name>
</gene>
<organism evidence="2 3">
    <name type="scientific">Microcystis aeruginosa NIES-44</name>
    <dbReference type="NCBI Taxonomy" id="449439"/>
    <lineage>
        <taxon>Bacteria</taxon>
        <taxon>Bacillati</taxon>
        <taxon>Cyanobacteriota</taxon>
        <taxon>Cyanophyceae</taxon>
        <taxon>Oscillatoriophycideae</taxon>
        <taxon>Chroococcales</taxon>
        <taxon>Microcystaceae</taxon>
        <taxon>Microcystis</taxon>
    </lineage>
</organism>
<accession>A0A0A1W2P0</accession>
<reference evidence="3" key="1">
    <citation type="journal article" date="2015" name="Genome">
        <title>Whole Genome Sequence of the Non-Microcystin-Producing Microcystis aeruginosa Strain NIES-44.</title>
        <authorList>
            <person name="Okano K."/>
            <person name="Miyata N."/>
            <person name="Ozaki Y."/>
        </authorList>
    </citation>
    <scope>NUCLEOTIDE SEQUENCE [LARGE SCALE GENOMIC DNA]</scope>
    <source>
        <strain evidence="3">NIES-44</strain>
    </source>
</reference>